<dbReference type="PANTHER" id="PTHR36849:SF1">
    <property type="entry name" value="CYTOPLASMIC PROTEIN"/>
    <property type="match status" value="1"/>
</dbReference>
<protein>
    <submittedName>
        <fullName evidence="1">MarR family transcriptional regulator</fullName>
    </submittedName>
</protein>
<dbReference type="OrthoDB" id="9790745at2"/>
<dbReference type="InterPro" id="IPR052552">
    <property type="entry name" value="YeaO-like"/>
</dbReference>
<organism evidence="1 2">
    <name type="scientific">Bifidobacterium dolichotidis</name>
    <dbReference type="NCBI Taxonomy" id="2306976"/>
    <lineage>
        <taxon>Bacteria</taxon>
        <taxon>Bacillati</taxon>
        <taxon>Actinomycetota</taxon>
        <taxon>Actinomycetes</taxon>
        <taxon>Bifidobacteriales</taxon>
        <taxon>Bifidobacteriaceae</taxon>
        <taxon>Bifidobacterium</taxon>
    </lineage>
</organism>
<keyword evidence="2" id="KW-1185">Reference proteome</keyword>
<dbReference type="PANTHER" id="PTHR36849">
    <property type="entry name" value="CYTOPLASMIC PROTEIN-RELATED"/>
    <property type="match status" value="1"/>
</dbReference>
<evidence type="ECO:0000313" key="1">
    <source>
        <dbReference type="EMBL" id="RSX56179.1"/>
    </source>
</evidence>
<dbReference type="AlphaFoldDB" id="A0A430FTH7"/>
<dbReference type="EMBL" id="QXGM01000001">
    <property type="protein sequence ID" value="RSX56179.1"/>
    <property type="molecule type" value="Genomic_DNA"/>
</dbReference>
<sequence length="128" mass="15167">MAEATAHELRIKRIYEQEEPDDGFRVLIDRLWPRGISKDRADLDEWDKEQVAPSSDLRKWFGHDPEKFPEFEERFWNELDERDDAQAFAQEIADHLKTGNVTLLFGAKDTEHNNAVALKTWLERQWAK</sequence>
<dbReference type="Proteomes" id="UP000287609">
    <property type="component" value="Unassembled WGS sequence"/>
</dbReference>
<evidence type="ECO:0000313" key="2">
    <source>
        <dbReference type="Proteomes" id="UP000287609"/>
    </source>
</evidence>
<accession>A0A430FTH7</accession>
<reference evidence="1 2" key="1">
    <citation type="submission" date="2018-09" db="EMBL/GenBank/DDBJ databases">
        <title>Characterization of the phylogenetic diversity of five novel species belonging to the genus Bifidobacterium.</title>
        <authorList>
            <person name="Lugli G.A."/>
            <person name="Duranti S."/>
            <person name="Milani C."/>
        </authorList>
    </citation>
    <scope>NUCLEOTIDE SEQUENCE [LARGE SCALE GENOMIC DNA]</scope>
    <source>
        <strain evidence="1 2">2036B</strain>
    </source>
</reference>
<dbReference type="Pfam" id="PF22752">
    <property type="entry name" value="DUF488-N3i"/>
    <property type="match status" value="1"/>
</dbReference>
<comment type="caution">
    <text evidence="1">The sequence shown here is derived from an EMBL/GenBank/DDBJ whole genome shotgun (WGS) entry which is preliminary data.</text>
</comment>
<dbReference type="RefSeq" id="WP_125963310.1">
    <property type="nucleotide sequence ID" value="NZ_QXGM01000001.1"/>
</dbReference>
<gene>
    <name evidence="1" type="ORF">D2E26_0742</name>
</gene>
<proteinExistence type="predicted"/>
<name>A0A430FTH7_9BIFI</name>